<evidence type="ECO:0000256" key="1">
    <source>
        <dbReference type="SAM" id="MobiDB-lite"/>
    </source>
</evidence>
<dbReference type="AlphaFoldDB" id="A0A263CZG9"/>
<name>A0A263CZG9_9PSEU</name>
<feature type="region of interest" description="Disordered" evidence="1">
    <location>
        <begin position="123"/>
        <end position="159"/>
    </location>
</feature>
<feature type="region of interest" description="Disordered" evidence="1">
    <location>
        <begin position="42"/>
        <end position="92"/>
    </location>
</feature>
<organism evidence="2 3">
    <name type="scientific">Amycolatopsis antarctica</name>
    <dbReference type="NCBI Taxonomy" id="1854586"/>
    <lineage>
        <taxon>Bacteria</taxon>
        <taxon>Bacillati</taxon>
        <taxon>Actinomycetota</taxon>
        <taxon>Actinomycetes</taxon>
        <taxon>Pseudonocardiales</taxon>
        <taxon>Pseudonocardiaceae</taxon>
        <taxon>Amycolatopsis</taxon>
    </lineage>
</organism>
<gene>
    <name evidence="2" type="ORF">CFN78_18685</name>
</gene>
<reference evidence="2 3" key="1">
    <citation type="submission" date="2017-07" db="EMBL/GenBank/DDBJ databases">
        <title>Amycolatopsis antarcticus sp. nov., isolated from the surface of an Antarcticus brown macroalga.</title>
        <authorList>
            <person name="Wang J."/>
            <person name="Leiva S."/>
            <person name="Huang J."/>
            <person name="Huang Y."/>
        </authorList>
    </citation>
    <scope>NUCLEOTIDE SEQUENCE [LARGE SCALE GENOMIC DNA]</scope>
    <source>
        <strain evidence="2 3">AU-G6</strain>
    </source>
</reference>
<comment type="caution">
    <text evidence="2">The sequence shown here is derived from an EMBL/GenBank/DDBJ whole genome shotgun (WGS) entry which is preliminary data.</text>
</comment>
<dbReference type="InParanoid" id="A0A263CZG9"/>
<dbReference type="EMBL" id="NKYE01000012">
    <property type="protein sequence ID" value="OZM71562.1"/>
    <property type="molecule type" value="Genomic_DNA"/>
</dbReference>
<keyword evidence="3" id="KW-1185">Reference proteome</keyword>
<proteinExistence type="predicted"/>
<evidence type="ECO:0000313" key="3">
    <source>
        <dbReference type="Proteomes" id="UP000242444"/>
    </source>
</evidence>
<dbReference type="Proteomes" id="UP000242444">
    <property type="component" value="Unassembled WGS sequence"/>
</dbReference>
<protein>
    <submittedName>
        <fullName evidence="2">Uncharacterized protein</fullName>
    </submittedName>
</protein>
<accession>A0A263CZG9</accession>
<evidence type="ECO:0000313" key="2">
    <source>
        <dbReference type="EMBL" id="OZM71562.1"/>
    </source>
</evidence>
<sequence>MGRVRYSRVLLTLVTLVVALTGISAAYWPAYDAGPSIASPQRQALESAPADTLDDSGSGFRAGRWTGAESGTDTAPARRAGEAGHAPVHRGSSPLYLGTAIHHGVAGSFSAQQHAALPVFAAAPCPRGPAAQPPSSAAVRVPAGEPARISPQRGPPHNG</sequence>